<dbReference type="EMBL" id="BEXD01004089">
    <property type="protein sequence ID" value="GBC06615.1"/>
    <property type="molecule type" value="Genomic_DNA"/>
</dbReference>
<name>A0A2Z6S6Y9_9GLOM</name>
<evidence type="ECO:0000313" key="1">
    <source>
        <dbReference type="EMBL" id="GBC06615.1"/>
    </source>
</evidence>
<gene>
    <name evidence="2" type="ORF">RCL2_002983800</name>
    <name evidence="1" type="ORF">RclHR1_06970006</name>
</gene>
<evidence type="ECO:0000313" key="3">
    <source>
        <dbReference type="Proteomes" id="UP000247702"/>
    </source>
</evidence>
<dbReference type="Proteomes" id="UP000247702">
    <property type="component" value="Unassembled WGS sequence"/>
</dbReference>
<sequence>MNSSAQNNAHYNPIITPTSLNEKYACAKKMNNNNNNQHLTSCQPLHRMQDNPLAKFSQEHFGKGEYSFFYNPPNDRQFFHITCKEISHDYESQLLNKTNIPPPHDNSAIFIFYFHLNNNKSFQITCEMISHTLIVQYLNKHIFGIELRQNEQHQEEFLNYSNGQRENLEYNLKEYLFNYLTPKRINNNNLNMVKQDGSKNVRTSPNKKTDIIYLNKL</sequence>
<evidence type="ECO:0000313" key="2">
    <source>
        <dbReference type="EMBL" id="GET03498.1"/>
    </source>
</evidence>
<protein>
    <submittedName>
        <fullName evidence="1">Uncharacterized protein</fullName>
    </submittedName>
</protein>
<keyword evidence="3" id="KW-1185">Reference proteome</keyword>
<dbReference type="OrthoDB" id="2305534at2759"/>
<comment type="caution">
    <text evidence="1">The sequence shown here is derived from an EMBL/GenBank/DDBJ whole genome shotgun (WGS) entry which is preliminary data.</text>
</comment>
<reference evidence="1 3" key="1">
    <citation type="submission" date="2017-11" db="EMBL/GenBank/DDBJ databases">
        <title>The genome of Rhizophagus clarus HR1 reveals common genetic basis of auxotrophy among arbuscular mycorrhizal fungi.</title>
        <authorList>
            <person name="Kobayashi Y."/>
        </authorList>
    </citation>
    <scope>NUCLEOTIDE SEQUENCE [LARGE SCALE GENOMIC DNA]</scope>
    <source>
        <strain evidence="1 3">HR1</strain>
    </source>
</reference>
<proteinExistence type="predicted"/>
<dbReference type="EMBL" id="BLAL01000324">
    <property type="protein sequence ID" value="GET03498.1"/>
    <property type="molecule type" value="Genomic_DNA"/>
</dbReference>
<dbReference type="AlphaFoldDB" id="A0A2Z6S6Y9"/>
<accession>A0A2Z6S6Y9</accession>
<dbReference type="Proteomes" id="UP000615446">
    <property type="component" value="Unassembled WGS sequence"/>
</dbReference>
<organism evidence="1 3">
    <name type="scientific">Rhizophagus clarus</name>
    <dbReference type="NCBI Taxonomy" id="94130"/>
    <lineage>
        <taxon>Eukaryota</taxon>
        <taxon>Fungi</taxon>
        <taxon>Fungi incertae sedis</taxon>
        <taxon>Mucoromycota</taxon>
        <taxon>Glomeromycotina</taxon>
        <taxon>Glomeromycetes</taxon>
        <taxon>Glomerales</taxon>
        <taxon>Glomeraceae</taxon>
        <taxon>Rhizophagus</taxon>
    </lineage>
</organism>
<reference evidence="2" key="2">
    <citation type="submission" date="2019-10" db="EMBL/GenBank/DDBJ databases">
        <title>Conservation and host-specific expression of non-tandemly repeated heterogenous ribosome RNA gene in arbuscular mycorrhizal fungi.</title>
        <authorList>
            <person name="Maeda T."/>
            <person name="Kobayashi Y."/>
            <person name="Nakagawa T."/>
            <person name="Ezawa T."/>
            <person name="Yamaguchi K."/>
            <person name="Bino T."/>
            <person name="Nishimoto Y."/>
            <person name="Shigenobu S."/>
            <person name="Kawaguchi M."/>
        </authorList>
    </citation>
    <scope>NUCLEOTIDE SEQUENCE</scope>
    <source>
        <strain evidence="2">HR1</strain>
    </source>
</reference>